<evidence type="ECO:0000313" key="1">
    <source>
        <dbReference type="EMBL" id="SDG13057.1"/>
    </source>
</evidence>
<gene>
    <name evidence="1" type="ORF">SAMN05216466_102215</name>
</gene>
<protein>
    <submittedName>
        <fullName evidence="1">Uncharacterized protein</fullName>
    </submittedName>
</protein>
<dbReference type="AlphaFoldDB" id="A0A1G7RQG5"/>
<organism evidence="1 2">
    <name type="scientific">Paraburkholderia phenazinium</name>
    <dbReference type="NCBI Taxonomy" id="60549"/>
    <lineage>
        <taxon>Bacteria</taxon>
        <taxon>Pseudomonadati</taxon>
        <taxon>Pseudomonadota</taxon>
        <taxon>Betaproteobacteria</taxon>
        <taxon>Burkholderiales</taxon>
        <taxon>Burkholderiaceae</taxon>
        <taxon>Paraburkholderia</taxon>
    </lineage>
</organism>
<sequence>MPTLTDDVLFGLGILVLDFLAEQCRRELGRLAAMDSRRRAALP</sequence>
<evidence type="ECO:0000313" key="2">
    <source>
        <dbReference type="Proteomes" id="UP000199706"/>
    </source>
</evidence>
<dbReference type="EMBL" id="FNCJ01000002">
    <property type="protein sequence ID" value="SDG13057.1"/>
    <property type="molecule type" value="Genomic_DNA"/>
</dbReference>
<accession>A0A1G7RQG5</accession>
<reference evidence="1 2" key="1">
    <citation type="submission" date="2016-10" db="EMBL/GenBank/DDBJ databases">
        <authorList>
            <person name="de Groot N.N."/>
        </authorList>
    </citation>
    <scope>NUCLEOTIDE SEQUENCE [LARGE SCALE GENOMIC DNA]</scope>
    <source>
        <strain evidence="1 2">LMG 2247</strain>
    </source>
</reference>
<dbReference type="Proteomes" id="UP000199706">
    <property type="component" value="Unassembled WGS sequence"/>
</dbReference>
<name>A0A1G7RQG5_9BURK</name>
<proteinExistence type="predicted"/>